<dbReference type="Proteomes" id="UP001501470">
    <property type="component" value="Unassembled WGS sequence"/>
</dbReference>
<evidence type="ECO:0000259" key="1">
    <source>
        <dbReference type="PROSITE" id="PS51819"/>
    </source>
</evidence>
<dbReference type="PANTHER" id="PTHR33993:SF14">
    <property type="entry name" value="GB|AAF24581.1"/>
    <property type="match status" value="1"/>
</dbReference>
<sequence>MTSPIVHFDIHGAAPESAQHRFYAGLFGWQVSPRGPGYAQVSTGEGGLRGALVDAETPSVTVGVAVADLDAAVARAVALGGAVTMPPTDNGWVVKAQVTDPSGNLVTLIQDRA</sequence>
<protein>
    <recommendedName>
        <fullName evidence="1">VOC domain-containing protein</fullName>
    </recommendedName>
</protein>
<gene>
    <name evidence="2" type="ORF">GCM10009827_008120</name>
</gene>
<dbReference type="InterPro" id="IPR029068">
    <property type="entry name" value="Glyas_Bleomycin-R_OHBP_Dase"/>
</dbReference>
<dbReference type="RefSeq" id="WP_344499584.1">
    <property type="nucleotide sequence ID" value="NZ_BAAAQD010000001.1"/>
</dbReference>
<dbReference type="PANTHER" id="PTHR33993">
    <property type="entry name" value="GLYOXALASE-RELATED"/>
    <property type="match status" value="1"/>
</dbReference>
<feature type="domain" description="VOC" evidence="1">
    <location>
        <begin position="4"/>
        <end position="111"/>
    </location>
</feature>
<comment type="caution">
    <text evidence="2">The sequence shown here is derived from an EMBL/GenBank/DDBJ whole genome shotgun (WGS) entry which is preliminary data.</text>
</comment>
<evidence type="ECO:0000313" key="3">
    <source>
        <dbReference type="Proteomes" id="UP001501470"/>
    </source>
</evidence>
<dbReference type="PROSITE" id="PS51819">
    <property type="entry name" value="VOC"/>
    <property type="match status" value="1"/>
</dbReference>
<dbReference type="EMBL" id="BAAAQD010000001">
    <property type="protein sequence ID" value="GAA1500886.1"/>
    <property type="molecule type" value="Genomic_DNA"/>
</dbReference>
<dbReference type="SUPFAM" id="SSF54593">
    <property type="entry name" value="Glyoxalase/Bleomycin resistance protein/Dihydroxybiphenyl dioxygenase"/>
    <property type="match status" value="1"/>
</dbReference>
<evidence type="ECO:0000313" key="2">
    <source>
        <dbReference type="EMBL" id="GAA1500886.1"/>
    </source>
</evidence>
<dbReference type="Gene3D" id="3.10.180.10">
    <property type="entry name" value="2,3-Dihydroxybiphenyl 1,2-Dioxygenase, domain 1"/>
    <property type="match status" value="1"/>
</dbReference>
<dbReference type="InterPro" id="IPR052164">
    <property type="entry name" value="Anthracycline_SecMetBiosynth"/>
</dbReference>
<name>A0ABN1ZLY3_9ACTN</name>
<reference evidence="2 3" key="1">
    <citation type="journal article" date="2019" name="Int. J. Syst. Evol. Microbiol.">
        <title>The Global Catalogue of Microorganisms (GCM) 10K type strain sequencing project: providing services to taxonomists for standard genome sequencing and annotation.</title>
        <authorList>
            <consortium name="The Broad Institute Genomics Platform"/>
            <consortium name="The Broad Institute Genome Sequencing Center for Infectious Disease"/>
            <person name="Wu L."/>
            <person name="Ma J."/>
        </authorList>
    </citation>
    <scope>NUCLEOTIDE SEQUENCE [LARGE SCALE GENOMIC DNA]</scope>
    <source>
        <strain evidence="2 3">JCM 15933</strain>
    </source>
</reference>
<dbReference type="InterPro" id="IPR041581">
    <property type="entry name" value="Glyoxalase_6"/>
</dbReference>
<dbReference type="InterPro" id="IPR037523">
    <property type="entry name" value="VOC_core"/>
</dbReference>
<accession>A0ABN1ZLY3</accession>
<dbReference type="Pfam" id="PF18029">
    <property type="entry name" value="Glyoxalase_6"/>
    <property type="match status" value="1"/>
</dbReference>
<organism evidence="2 3">
    <name type="scientific">Dactylosporangium maewongense</name>
    <dbReference type="NCBI Taxonomy" id="634393"/>
    <lineage>
        <taxon>Bacteria</taxon>
        <taxon>Bacillati</taxon>
        <taxon>Actinomycetota</taxon>
        <taxon>Actinomycetes</taxon>
        <taxon>Micromonosporales</taxon>
        <taxon>Micromonosporaceae</taxon>
        <taxon>Dactylosporangium</taxon>
    </lineage>
</organism>
<keyword evidence="3" id="KW-1185">Reference proteome</keyword>
<proteinExistence type="predicted"/>